<gene>
    <name evidence="1" type="ORF">PHMEG_00035621</name>
</gene>
<comment type="caution">
    <text evidence="1">The sequence shown here is derived from an EMBL/GenBank/DDBJ whole genome shotgun (WGS) entry which is preliminary data.</text>
</comment>
<evidence type="ECO:0000313" key="1">
    <source>
        <dbReference type="EMBL" id="OWY94600.1"/>
    </source>
</evidence>
<evidence type="ECO:0000313" key="2">
    <source>
        <dbReference type="Proteomes" id="UP000198211"/>
    </source>
</evidence>
<dbReference type="EMBL" id="NBNE01014116">
    <property type="protein sequence ID" value="OWY94600.1"/>
    <property type="molecule type" value="Genomic_DNA"/>
</dbReference>
<dbReference type="OrthoDB" id="126986at2759"/>
<protein>
    <submittedName>
        <fullName evidence="1">Uncharacterized protein</fullName>
    </submittedName>
</protein>
<organism evidence="1 2">
    <name type="scientific">Phytophthora megakarya</name>
    <dbReference type="NCBI Taxonomy" id="4795"/>
    <lineage>
        <taxon>Eukaryota</taxon>
        <taxon>Sar</taxon>
        <taxon>Stramenopiles</taxon>
        <taxon>Oomycota</taxon>
        <taxon>Peronosporomycetes</taxon>
        <taxon>Peronosporales</taxon>
        <taxon>Peronosporaceae</taxon>
        <taxon>Phytophthora</taxon>
    </lineage>
</organism>
<keyword evidence="2" id="KW-1185">Reference proteome</keyword>
<dbReference type="Proteomes" id="UP000198211">
    <property type="component" value="Unassembled WGS sequence"/>
</dbReference>
<accession>A0A225UNS3</accession>
<name>A0A225UNS3_9STRA</name>
<proteinExistence type="predicted"/>
<reference evidence="2" key="1">
    <citation type="submission" date="2017-03" db="EMBL/GenBank/DDBJ databases">
        <title>Phytopthora megakarya and P. palmivora, two closely related causual agents of cacao black pod achieved similar genome size and gene model numbers by different mechanisms.</title>
        <authorList>
            <person name="Ali S."/>
            <person name="Shao J."/>
            <person name="Larry D.J."/>
            <person name="Kronmiller B."/>
            <person name="Shen D."/>
            <person name="Strem M.D."/>
            <person name="Melnick R.L."/>
            <person name="Guiltinan M.J."/>
            <person name="Tyler B.M."/>
            <person name="Meinhardt L.W."/>
            <person name="Bailey B.A."/>
        </authorList>
    </citation>
    <scope>NUCLEOTIDE SEQUENCE [LARGE SCALE GENOMIC DNA]</scope>
    <source>
        <strain evidence="2">zdho120</strain>
    </source>
</reference>
<sequence length="137" mass="15469">MSAELGMARELDLSCYDLGAPKLVTIDHWNRFCTEYGKDLSNAAISTDITAFFEFLRRDRVGLDFLKFPSFRPRYLDPGAYLVHAAQDLVEHCFTLVVSPPKDKFIKTLEVYGIFAIMLNALKASKKGKSKTAKNRA</sequence>
<dbReference type="AlphaFoldDB" id="A0A225UNS3"/>